<dbReference type="InterPro" id="IPR002125">
    <property type="entry name" value="CMP_dCMP_dom"/>
</dbReference>
<dbReference type="PROSITE" id="PS51747">
    <property type="entry name" value="CYT_DCMP_DEAMINASES_2"/>
    <property type="match status" value="1"/>
</dbReference>
<dbReference type="GO" id="GO:0072527">
    <property type="term" value="P:pyrimidine-containing compound metabolic process"/>
    <property type="evidence" value="ECO:0007669"/>
    <property type="project" value="UniProtKB-ARBA"/>
</dbReference>
<dbReference type="RefSeq" id="WP_119048970.1">
    <property type="nucleotide sequence ID" value="NZ_CP032157.1"/>
</dbReference>
<dbReference type="SUPFAM" id="SSF53927">
    <property type="entry name" value="Cytidine deaminase-like"/>
    <property type="match status" value="1"/>
</dbReference>
<dbReference type="GO" id="GO:0008270">
    <property type="term" value="F:zinc ion binding"/>
    <property type="evidence" value="ECO:0007669"/>
    <property type="project" value="InterPro"/>
</dbReference>
<dbReference type="GO" id="GO:0055086">
    <property type="term" value="P:nucleobase-containing small molecule metabolic process"/>
    <property type="evidence" value="ECO:0007669"/>
    <property type="project" value="UniProtKB-ARBA"/>
</dbReference>
<dbReference type="Proteomes" id="UP000263900">
    <property type="component" value="Chromosome"/>
</dbReference>
<name>A0A3B7MFM5_9BACT</name>
<organism evidence="6 7">
    <name type="scientific">Paraflavitalea soli</name>
    <dbReference type="NCBI Taxonomy" id="2315862"/>
    <lineage>
        <taxon>Bacteria</taxon>
        <taxon>Pseudomonadati</taxon>
        <taxon>Bacteroidota</taxon>
        <taxon>Chitinophagia</taxon>
        <taxon>Chitinophagales</taxon>
        <taxon>Chitinophagaceae</taxon>
        <taxon>Paraflavitalea</taxon>
    </lineage>
</organism>
<dbReference type="KEGG" id="pseg:D3H65_03715"/>
<keyword evidence="3 6" id="KW-0378">Hydrolase</keyword>
<dbReference type="NCBIfam" id="NF004064">
    <property type="entry name" value="PRK05578.1"/>
    <property type="match status" value="1"/>
</dbReference>
<dbReference type="EMBL" id="CP032157">
    <property type="protein sequence ID" value="AXY73132.1"/>
    <property type="molecule type" value="Genomic_DNA"/>
</dbReference>
<dbReference type="InterPro" id="IPR016192">
    <property type="entry name" value="APOBEC/CMP_deaminase_Zn-bd"/>
</dbReference>
<reference evidence="6 7" key="1">
    <citation type="submission" date="2018-09" db="EMBL/GenBank/DDBJ databases">
        <title>Genome sequencing of strain 6GH32-13.</title>
        <authorList>
            <person name="Weon H.-Y."/>
            <person name="Heo J."/>
            <person name="Kwon S.-W."/>
        </authorList>
    </citation>
    <scope>NUCLEOTIDE SEQUENCE [LARGE SCALE GENOMIC DNA]</scope>
    <source>
        <strain evidence="6 7">5GH32-13</strain>
    </source>
</reference>
<dbReference type="PANTHER" id="PTHR11644:SF2">
    <property type="entry name" value="CYTIDINE DEAMINASE"/>
    <property type="match status" value="1"/>
</dbReference>
<sequence length="164" mass="17899">MKSSEYKFSYEVYDSIDELDEQDAFLLNKARETTPNAWAPYSRFRVGAVARLKNGELVIGANQENASYPAGICAERVLLSTAGATYPGQPIQSIAISYEGDGVSGDHPISPCGICRQTLQEFEQRTKHPVRLILAGKTGQVYIIPAASMLLPLAFSGDELDVQL</sequence>
<dbReference type="AlphaFoldDB" id="A0A3B7MFM5"/>
<dbReference type="EC" id="3.5.4.5" evidence="6"/>
<dbReference type="InterPro" id="IPR016193">
    <property type="entry name" value="Cytidine_deaminase-like"/>
</dbReference>
<dbReference type="PROSITE" id="PS00903">
    <property type="entry name" value="CYT_DCMP_DEAMINASES_1"/>
    <property type="match status" value="1"/>
</dbReference>
<proteinExistence type="inferred from homology"/>
<protein>
    <submittedName>
        <fullName evidence="6">Cytidine deaminase</fullName>
        <ecNumber evidence="6">3.5.4.5</ecNumber>
    </submittedName>
</protein>
<dbReference type="InterPro" id="IPR050202">
    <property type="entry name" value="Cyt/Deoxycyt_deaminase"/>
</dbReference>
<feature type="domain" description="CMP/dCMP-type deaminase" evidence="5">
    <location>
        <begin position="21"/>
        <end position="158"/>
    </location>
</feature>
<evidence type="ECO:0000313" key="6">
    <source>
        <dbReference type="EMBL" id="AXY73132.1"/>
    </source>
</evidence>
<evidence type="ECO:0000256" key="4">
    <source>
        <dbReference type="ARBA" id="ARBA00022833"/>
    </source>
</evidence>
<evidence type="ECO:0000256" key="3">
    <source>
        <dbReference type="ARBA" id="ARBA00022801"/>
    </source>
</evidence>
<keyword evidence="7" id="KW-1185">Reference proteome</keyword>
<dbReference type="PANTHER" id="PTHR11644">
    <property type="entry name" value="CYTIDINE DEAMINASE"/>
    <property type="match status" value="1"/>
</dbReference>
<dbReference type="OrthoDB" id="9795347at2"/>
<dbReference type="Gene3D" id="3.40.140.10">
    <property type="entry name" value="Cytidine Deaminase, domain 2"/>
    <property type="match status" value="1"/>
</dbReference>
<accession>A0A3B7MFM5</accession>
<evidence type="ECO:0000256" key="1">
    <source>
        <dbReference type="ARBA" id="ARBA00006576"/>
    </source>
</evidence>
<dbReference type="GO" id="GO:0004126">
    <property type="term" value="F:cytidine deaminase activity"/>
    <property type="evidence" value="ECO:0007669"/>
    <property type="project" value="UniProtKB-EC"/>
</dbReference>
<gene>
    <name evidence="6" type="ORF">D3H65_03715</name>
</gene>
<dbReference type="CDD" id="cd01283">
    <property type="entry name" value="cytidine_deaminase"/>
    <property type="match status" value="1"/>
</dbReference>
<evidence type="ECO:0000313" key="7">
    <source>
        <dbReference type="Proteomes" id="UP000263900"/>
    </source>
</evidence>
<evidence type="ECO:0000256" key="2">
    <source>
        <dbReference type="ARBA" id="ARBA00022723"/>
    </source>
</evidence>
<evidence type="ECO:0000259" key="5">
    <source>
        <dbReference type="PROSITE" id="PS51747"/>
    </source>
</evidence>
<dbReference type="GO" id="GO:0005829">
    <property type="term" value="C:cytosol"/>
    <property type="evidence" value="ECO:0007669"/>
    <property type="project" value="TreeGrafter"/>
</dbReference>
<keyword evidence="2" id="KW-0479">Metal-binding</keyword>
<comment type="similarity">
    <text evidence="1">Belongs to the cytidine and deoxycytidylate deaminase family.</text>
</comment>
<dbReference type="Pfam" id="PF00383">
    <property type="entry name" value="dCMP_cyt_deam_1"/>
    <property type="match status" value="1"/>
</dbReference>
<keyword evidence="4" id="KW-0862">Zinc</keyword>
<dbReference type="GO" id="GO:0042802">
    <property type="term" value="F:identical protein binding"/>
    <property type="evidence" value="ECO:0007669"/>
    <property type="project" value="UniProtKB-ARBA"/>
</dbReference>